<accession>A0A5S5BYT7</accession>
<dbReference type="InterPro" id="IPR035211">
    <property type="entry name" value="DUF5325"/>
</dbReference>
<keyword evidence="1" id="KW-0472">Membrane</keyword>
<dbReference type="EMBL" id="VNHS01000010">
    <property type="protein sequence ID" value="TYP71372.1"/>
    <property type="molecule type" value="Genomic_DNA"/>
</dbReference>
<dbReference type="RefSeq" id="WP_187434409.1">
    <property type="nucleotide sequence ID" value="NZ_VNHS01000010.1"/>
</dbReference>
<dbReference type="Pfam" id="PF17259">
    <property type="entry name" value="DUF5325"/>
    <property type="match status" value="1"/>
</dbReference>
<gene>
    <name evidence="2" type="ORF">BCM02_110326</name>
</gene>
<comment type="caution">
    <text evidence="2">The sequence shown here is derived from an EMBL/GenBank/DDBJ whole genome shotgun (WGS) entry which is preliminary data.</text>
</comment>
<dbReference type="Proteomes" id="UP000323257">
    <property type="component" value="Unassembled WGS sequence"/>
</dbReference>
<evidence type="ECO:0000256" key="1">
    <source>
        <dbReference type="SAM" id="Phobius"/>
    </source>
</evidence>
<protein>
    <submittedName>
        <fullName evidence="2">Uncharacterized protein</fullName>
    </submittedName>
</protein>
<keyword evidence="1" id="KW-1133">Transmembrane helix</keyword>
<organism evidence="2 3">
    <name type="scientific">Paenibacillus methanolicus</name>
    <dbReference type="NCBI Taxonomy" id="582686"/>
    <lineage>
        <taxon>Bacteria</taxon>
        <taxon>Bacillati</taxon>
        <taxon>Bacillota</taxon>
        <taxon>Bacilli</taxon>
        <taxon>Bacillales</taxon>
        <taxon>Paenibacillaceae</taxon>
        <taxon>Paenibacillus</taxon>
    </lineage>
</organism>
<evidence type="ECO:0000313" key="2">
    <source>
        <dbReference type="EMBL" id="TYP71372.1"/>
    </source>
</evidence>
<name>A0A5S5BYT7_9BACL</name>
<dbReference type="AlphaFoldDB" id="A0A5S5BYT7"/>
<keyword evidence="1" id="KW-0812">Transmembrane</keyword>
<proteinExistence type="predicted"/>
<feature type="transmembrane region" description="Helical" evidence="1">
    <location>
        <begin position="31"/>
        <end position="48"/>
    </location>
</feature>
<evidence type="ECO:0000313" key="3">
    <source>
        <dbReference type="Proteomes" id="UP000323257"/>
    </source>
</evidence>
<keyword evidence="3" id="KW-1185">Reference proteome</keyword>
<sequence length="58" mass="6176">MSKTLSLLFAVVSVILMTATAIAIAHSAWLTLLLFILTMGCIGAGFIVKAKLRRRGQG</sequence>
<reference evidence="2 3" key="1">
    <citation type="submission" date="2019-07" db="EMBL/GenBank/DDBJ databases">
        <title>Genomic Encyclopedia of Type Strains, Phase III (KMG-III): the genomes of soil and plant-associated and newly described type strains.</title>
        <authorList>
            <person name="Whitman W."/>
        </authorList>
    </citation>
    <scope>NUCLEOTIDE SEQUENCE [LARGE SCALE GENOMIC DNA]</scope>
    <source>
        <strain evidence="2 3">BL24</strain>
    </source>
</reference>